<dbReference type="AlphaFoldDB" id="P94699"/>
<accession>P94699</accession>
<dbReference type="EMBL" id="X98580">
    <property type="protein sequence ID" value="CAA67188.1"/>
    <property type="molecule type" value="Genomic_DNA"/>
</dbReference>
<dbReference type="InterPro" id="IPR029062">
    <property type="entry name" value="Class_I_gatase-like"/>
</dbReference>
<sequence length="99" mass="11030">ARRVRELGVYCELWAWDVTEEQIRGFNPNGIILSGGPGKHHPSTNRSAGAPDLRYFNRRRSPVLGGFPTGIQKQFALAGWAGNVEGFQPNAKLRVSRRL</sequence>
<dbReference type="InterPro" id="IPR017926">
    <property type="entry name" value="GATASE"/>
</dbReference>
<protein>
    <submittedName>
        <fullName evidence="2">GuaB protein</fullName>
    </submittedName>
</protein>
<gene>
    <name evidence="2" type="primary">guaB</name>
</gene>
<dbReference type="Gene3D" id="3.40.50.880">
    <property type="match status" value="1"/>
</dbReference>
<reference evidence="2" key="1">
    <citation type="submission" date="1996-06" db="EMBL/GenBank/DDBJ databases">
        <title>The role of the guaB gene in the pathogenesis of Erwinia amylovora.</title>
        <authorList>
            <person name="Eastgate J.A."/>
            <person name="Thompson L."/>
            <person name="Milner J."/>
            <person name="Cooper R."/>
            <person name="Roberts I.S.R."/>
        </authorList>
    </citation>
    <scope>NUCLEOTIDE SEQUENCE</scope>
    <source>
        <strain evidence="2">OT1</strain>
    </source>
</reference>
<proteinExistence type="predicted"/>
<dbReference type="Pfam" id="PF00117">
    <property type="entry name" value="GATase"/>
    <property type="match status" value="1"/>
</dbReference>
<name>P94699_ERWAM</name>
<feature type="non-terminal residue" evidence="2">
    <location>
        <position position="99"/>
    </location>
</feature>
<evidence type="ECO:0000313" key="2">
    <source>
        <dbReference type="EMBL" id="CAA67188.1"/>
    </source>
</evidence>
<feature type="domain" description="Glutamine amidotransferase" evidence="1">
    <location>
        <begin position="1"/>
        <end position="65"/>
    </location>
</feature>
<organism evidence="2">
    <name type="scientific">Erwinia amylovora</name>
    <name type="common">Fire blight bacteria</name>
    <dbReference type="NCBI Taxonomy" id="552"/>
    <lineage>
        <taxon>Bacteria</taxon>
        <taxon>Pseudomonadati</taxon>
        <taxon>Pseudomonadota</taxon>
        <taxon>Gammaproteobacteria</taxon>
        <taxon>Enterobacterales</taxon>
        <taxon>Erwiniaceae</taxon>
        <taxon>Erwinia</taxon>
    </lineage>
</organism>
<feature type="non-terminal residue" evidence="2">
    <location>
        <position position="1"/>
    </location>
</feature>
<dbReference type="SUPFAM" id="SSF52317">
    <property type="entry name" value="Class I glutamine amidotransferase-like"/>
    <property type="match status" value="1"/>
</dbReference>
<evidence type="ECO:0000259" key="1">
    <source>
        <dbReference type="Pfam" id="PF00117"/>
    </source>
</evidence>